<feature type="transmembrane region" description="Helical" evidence="1">
    <location>
        <begin position="325"/>
        <end position="348"/>
    </location>
</feature>
<reference evidence="3 4" key="1">
    <citation type="journal article" date="2015" name="Sci. Rep.">
        <title>Genome of the facultative scuticociliatosis pathogen Pseudocohnilembus persalinus provides insight into its virulence through horizontal gene transfer.</title>
        <authorList>
            <person name="Xiong J."/>
            <person name="Wang G."/>
            <person name="Cheng J."/>
            <person name="Tian M."/>
            <person name="Pan X."/>
            <person name="Warren A."/>
            <person name="Jiang C."/>
            <person name="Yuan D."/>
            <person name="Miao W."/>
        </authorList>
    </citation>
    <scope>NUCLEOTIDE SEQUENCE [LARGE SCALE GENOMIC DNA]</scope>
    <source>
        <strain evidence="3">36N120E</strain>
    </source>
</reference>
<dbReference type="InterPro" id="IPR052744">
    <property type="entry name" value="GPAT/DAPAT"/>
</dbReference>
<dbReference type="OrthoDB" id="2427554at2759"/>
<dbReference type="InterPro" id="IPR002123">
    <property type="entry name" value="Plipid/glycerol_acylTrfase"/>
</dbReference>
<dbReference type="GO" id="GO:0008654">
    <property type="term" value="P:phospholipid biosynthetic process"/>
    <property type="evidence" value="ECO:0007669"/>
    <property type="project" value="TreeGrafter"/>
</dbReference>
<organism evidence="3 4">
    <name type="scientific">Pseudocohnilembus persalinus</name>
    <name type="common">Ciliate</name>
    <dbReference type="NCBI Taxonomy" id="266149"/>
    <lineage>
        <taxon>Eukaryota</taxon>
        <taxon>Sar</taxon>
        <taxon>Alveolata</taxon>
        <taxon>Ciliophora</taxon>
        <taxon>Intramacronucleata</taxon>
        <taxon>Oligohymenophorea</taxon>
        <taxon>Scuticociliatia</taxon>
        <taxon>Philasterida</taxon>
        <taxon>Pseudocohnilembidae</taxon>
        <taxon>Pseudocohnilembus</taxon>
    </lineage>
</organism>
<comment type="caution">
    <text evidence="3">The sequence shown here is derived from an EMBL/GenBank/DDBJ whole genome shotgun (WGS) entry which is preliminary data.</text>
</comment>
<dbReference type="Pfam" id="PF01553">
    <property type="entry name" value="Acyltransferase"/>
    <property type="match status" value="1"/>
</dbReference>
<keyword evidence="1" id="KW-0472">Membrane</keyword>
<feature type="domain" description="Phospholipid/glycerol acyltransferase" evidence="2">
    <location>
        <begin position="130"/>
        <end position="184"/>
    </location>
</feature>
<evidence type="ECO:0000259" key="2">
    <source>
        <dbReference type="Pfam" id="PF01553"/>
    </source>
</evidence>
<dbReference type="GO" id="GO:0016287">
    <property type="term" value="F:glycerone-phosphate O-acyltransferase activity"/>
    <property type="evidence" value="ECO:0007669"/>
    <property type="project" value="TreeGrafter"/>
</dbReference>
<protein>
    <recommendedName>
        <fullName evidence="2">Phospholipid/glycerol acyltransferase domain-containing protein</fullName>
    </recommendedName>
</protein>
<proteinExistence type="predicted"/>
<dbReference type="AlphaFoldDB" id="A0A0V0Q7S7"/>
<dbReference type="InParanoid" id="A0A0V0Q7S7"/>
<evidence type="ECO:0000256" key="1">
    <source>
        <dbReference type="SAM" id="Phobius"/>
    </source>
</evidence>
<evidence type="ECO:0000313" key="4">
    <source>
        <dbReference type="Proteomes" id="UP000054937"/>
    </source>
</evidence>
<sequence>MDAVNIYTHVSTGKRPVRFLIAGKSFRKPVIGHCASACHAIPVERAQDFAKNGKGKIISIVNDRVRGENTQFKNEIKVNESISIKGIDFPIVVKEIISDQELIVADTKMDKKSCEFNYKIQPKIDQSFIYNAVSDCLNNNDLIGIFPEGGSSDRTELLPLKAGVCIMAMEAMTKYNKPVNIVCCGINYFKGHKFRSKVTMEFGIPYKIPLEFVDEYKKSKRETIAKLLKRINEDMKEVLYTAPSYQDLQGILMAKRIYTPIGRFLTPQEDKELTKRFSKGYIQFKDKAEIQQVMQQVLLYRDDLKLVGISDREIKKIRKSIINDFLVFLKSFVVFLVTFSFALPGVIFNGPVGYVVSTLSVKERQKCLKESSVKIKGNDVVASYQVKLGLVALPLYHIRGLVKKHFNEVCGEDNDRICEDDSDEDRKVQQTQKGKHKFINVLEGSIDNKKFKEETFKYLEELGI</sequence>
<dbReference type="FunCoup" id="A0A0V0Q7S7">
    <property type="interactions" value="17"/>
</dbReference>
<keyword evidence="1" id="KW-0812">Transmembrane</keyword>
<dbReference type="GO" id="GO:0004366">
    <property type="term" value="F:glycerol-3-phosphate O-acyltransferase activity"/>
    <property type="evidence" value="ECO:0007669"/>
    <property type="project" value="TreeGrafter"/>
</dbReference>
<accession>A0A0V0Q7S7</accession>
<dbReference type="SUPFAM" id="SSF69593">
    <property type="entry name" value="Glycerol-3-phosphate (1)-acyltransferase"/>
    <property type="match status" value="1"/>
</dbReference>
<name>A0A0V0Q7S7_PSEPJ</name>
<keyword evidence="1" id="KW-1133">Transmembrane helix</keyword>
<dbReference type="PANTHER" id="PTHR31605:SF0">
    <property type="entry name" value="GLYCEROL-3-PHOSPHATE O-ACYLTRANSFERASE 1"/>
    <property type="match status" value="1"/>
</dbReference>
<keyword evidence="4" id="KW-1185">Reference proteome</keyword>
<dbReference type="PANTHER" id="PTHR31605">
    <property type="entry name" value="GLYCEROL-3-PHOSPHATE O-ACYLTRANSFERASE 1"/>
    <property type="match status" value="1"/>
</dbReference>
<dbReference type="Proteomes" id="UP000054937">
    <property type="component" value="Unassembled WGS sequence"/>
</dbReference>
<evidence type="ECO:0000313" key="3">
    <source>
        <dbReference type="EMBL" id="KRW98284.1"/>
    </source>
</evidence>
<dbReference type="OMA" id="IMALGCM"/>
<dbReference type="EMBL" id="LDAU01000256">
    <property type="protein sequence ID" value="KRW98284.1"/>
    <property type="molecule type" value="Genomic_DNA"/>
</dbReference>
<gene>
    <name evidence="3" type="ORF">PPERSA_01722</name>
</gene>